<dbReference type="Proteomes" id="UP000027195">
    <property type="component" value="Unassembled WGS sequence"/>
</dbReference>
<keyword evidence="1" id="KW-0472">Membrane</keyword>
<keyword evidence="3" id="KW-1185">Reference proteome</keyword>
<gene>
    <name evidence="2" type="ORF">BOTBODRAFT_170743</name>
</gene>
<feature type="transmembrane region" description="Helical" evidence="1">
    <location>
        <begin position="206"/>
        <end position="231"/>
    </location>
</feature>
<name>A0A067N7C8_BOTB1</name>
<protein>
    <submittedName>
        <fullName evidence="2">Uncharacterized protein</fullName>
    </submittedName>
</protein>
<dbReference type="STRING" id="930990.A0A067N7C8"/>
<proteinExistence type="predicted"/>
<dbReference type="InParanoid" id="A0A067N7C8"/>
<evidence type="ECO:0000313" key="3">
    <source>
        <dbReference type="Proteomes" id="UP000027195"/>
    </source>
</evidence>
<dbReference type="OrthoDB" id="2905268at2759"/>
<keyword evidence="1" id="KW-1133">Transmembrane helix</keyword>
<accession>A0A067N7C8</accession>
<keyword evidence="1" id="KW-0812">Transmembrane</keyword>
<feature type="transmembrane region" description="Helical" evidence="1">
    <location>
        <begin position="52"/>
        <end position="75"/>
    </location>
</feature>
<reference evidence="3" key="1">
    <citation type="journal article" date="2014" name="Proc. Natl. Acad. Sci. U.S.A.">
        <title>Extensive sampling of basidiomycete genomes demonstrates inadequacy of the white-rot/brown-rot paradigm for wood decay fungi.</title>
        <authorList>
            <person name="Riley R."/>
            <person name="Salamov A.A."/>
            <person name="Brown D.W."/>
            <person name="Nagy L.G."/>
            <person name="Floudas D."/>
            <person name="Held B.W."/>
            <person name="Levasseur A."/>
            <person name="Lombard V."/>
            <person name="Morin E."/>
            <person name="Otillar R."/>
            <person name="Lindquist E.A."/>
            <person name="Sun H."/>
            <person name="LaButti K.M."/>
            <person name="Schmutz J."/>
            <person name="Jabbour D."/>
            <person name="Luo H."/>
            <person name="Baker S.E."/>
            <person name="Pisabarro A.G."/>
            <person name="Walton J.D."/>
            <person name="Blanchette R.A."/>
            <person name="Henrissat B."/>
            <person name="Martin F."/>
            <person name="Cullen D."/>
            <person name="Hibbett D.S."/>
            <person name="Grigoriev I.V."/>
        </authorList>
    </citation>
    <scope>NUCLEOTIDE SEQUENCE [LARGE SCALE GENOMIC DNA]</scope>
    <source>
        <strain evidence="3">FD-172 SS1</strain>
    </source>
</reference>
<evidence type="ECO:0000256" key="1">
    <source>
        <dbReference type="SAM" id="Phobius"/>
    </source>
</evidence>
<sequence>MSLMAGDLDSVYNLAALIALVVEASLYGVYVPLFFVCLWIMVSRKDIPNWKLIVPLVTMFILSTTHIAVTFYIFIESFMESSSPKDLDCLYPALTATDGLYNVLNFIGDGIVIYRCYVICSSGFMTVASLILLHLAATSTGICSTAIFGSVHYSLFPMTEKLGLTSRCLSLVLNATCTGLITHRILNSTRMISPVIGPRRAARCYVALVIIVESAALYTIVMAVLIGTYAARAPTAAVISYQMSTQIVVLHCPDTYASARRT</sequence>
<dbReference type="HOGENOM" id="CLU_044614_3_1_1"/>
<feature type="transmembrane region" description="Helical" evidence="1">
    <location>
        <begin position="12"/>
        <end position="40"/>
    </location>
</feature>
<evidence type="ECO:0000313" key="2">
    <source>
        <dbReference type="EMBL" id="KDQ19691.1"/>
    </source>
</evidence>
<dbReference type="EMBL" id="KL198019">
    <property type="protein sequence ID" value="KDQ19691.1"/>
    <property type="molecule type" value="Genomic_DNA"/>
</dbReference>
<dbReference type="AlphaFoldDB" id="A0A067N7C8"/>
<organism evidence="2 3">
    <name type="scientific">Botryobasidium botryosum (strain FD-172 SS1)</name>
    <dbReference type="NCBI Taxonomy" id="930990"/>
    <lineage>
        <taxon>Eukaryota</taxon>
        <taxon>Fungi</taxon>
        <taxon>Dikarya</taxon>
        <taxon>Basidiomycota</taxon>
        <taxon>Agaricomycotina</taxon>
        <taxon>Agaricomycetes</taxon>
        <taxon>Cantharellales</taxon>
        <taxon>Botryobasidiaceae</taxon>
        <taxon>Botryobasidium</taxon>
    </lineage>
</organism>